<feature type="transmembrane region" description="Helical" evidence="1">
    <location>
        <begin position="128"/>
        <end position="150"/>
    </location>
</feature>
<keyword evidence="1" id="KW-0472">Membrane</keyword>
<proteinExistence type="predicted"/>
<feature type="transmembrane region" description="Helical" evidence="1">
    <location>
        <begin position="76"/>
        <end position="95"/>
    </location>
</feature>
<reference evidence="3" key="1">
    <citation type="submission" date="2016-10" db="EMBL/GenBank/DDBJ databases">
        <authorList>
            <person name="Varghese N."/>
            <person name="Submissions S."/>
        </authorList>
    </citation>
    <scope>NUCLEOTIDE SEQUENCE [LARGE SCALE GENOMIC DNA]</scope>
    <source>
        <strain evidence="3">MPL-11</strain>
    </source>
</reference>
<dbReference type="Proteomes" id="UP000199481">
    <property type="component" value="Unassembled WGS sequence"/>
</dbReference>
<feature type="transmembrane region" description="Helical" evidence="1">
    <location>
        <begin position="268"/>
        <end position="289"/>
    </location>
</feature>
<dbReference type="RefSeq" id="WP_089975930.1">
    <property type="nucleotide sequence ID" value="NZ_CP084916.1"/>
</dbReference>
<feature type="transmembrane region" description="Helical" evidence="1">
    <location>
        <begin position="449"/>
        <end position="473"/>
    </location>
</feature>
<dbReference type="AlphaFoldDB" id="A0A1H0YQD3"/>
<feature type="transmembrane region" description="Helical" evidence="1">
    <location>
        <begin position="494"/>
        <end position="516"/>
    </location>
</feature>
<feature type="transmembrane region" description="Helical" evidence="1">
    <location>
        <begin position="44"/>
        <end position="70"/>
    </location>
</feature>
<keyword evidence="1" id="KW-0812">Transmembrane</keyword>
<keyword evidence="1" id="KW-1133">Transmembrane helix</keyword>
<feature type="transmembrane region" description="Helical" evidence="1">
    <location>
        <begin position="421"/>
        <end position="443"/>
    </location>
</feature>
<evidence type="ECO:0000256" key="1">
    <source>
        <dbReference type="SAM" id="Phobius"/>
    </source>
</evidence>
<organism evidence="2 3">
    <name type="scientific">Carnobacterium viridans</name>
    <dbReference type="NCBI Taxonomy" id="174587"/>
    <lineage>
        <taxon>Bacteria</taxon>
        <taxon>Bacillati</taxon>
        <taxon>Bacillota</taxon>
        <taxon>Bacilli</taxon>
        <taxon>Lactobacillales</taxon>
        <taxon>Carnobacteriaceae</taxon>
        <taxon>Carnobacterium</taxon>
    </lineage>
</organism>
<gene>
    <name evidence="2" type="ORF">SAMN04487752_1091</name>
</gene>
<keyword evidence="3" id="KW-1185">Reference proteome</keyword>
<accession>A0A1H0YQD3</accession>
<feature type="transmembrane region" description="Helical" evidence="1">
    <location>
        <begin position="156"/>
        <end position="183"/>
    </location>
</feature>
<evidence type="ECO:0000313" key="3">
    <source>
        <dbReference type="Proteomes" id="UP000199481"/>
    </source>
</evidence>
<dbReference type="EMBL" id="FNJW01000008">
    <property type="protein sequence ID" value="SDQ17330.1"/>
    <property type="molecule type" value="Genomic_DNA"/>
</dbReference>
<feature type="transmembrane region" description="Helical" evidence="1">
    <location>
        <begin position="522"/>
        <end position="542"/>
    </location>
</feature>
<evidence type="ECO:0000313" key="2">
    <source>
        <dbReference type="EMBL" id="SDQ17330.1"/>
    </source>
</evidence>
<protein>
    <submittedName>
        <fullName evidence="2">ABC-2 type transport system permease protein</fullName>
    </submittedName>
</protein>
<dbReference type="OrthoDB" id="138672at2"/>
<sequence>MNTKAAKLKRKNLSWLLAKNRLVEQLGWNVFRYEKDKRKRNSKIAVAVAIGLVLLMIISYCGGVAYSYVYLGMTDLIPSIAIFISSVLTLTFSLFKSNGEFFNFSDYDLVMSLPITVRTIISSRFLNMYIWNTFIAFLVIFPMGMIYLFFEQPDFITHLFWFVSIFLVSLIPTVIAAVFGTVVTAISSKFKYTNAVSTVLSIGSVVVFLIFLMTVSTADLGFGELVDSQTGNLNAEAFSNLAPFISDRLNQLYLPIKLFKEAVVDGKLHSFLIFVIISIGLYFLFLQLLSIKYKQINTALSSHSSKGNYKIGVLRQRGVLLALYKKTLMRILKSTVAATNLLVGCVLAILLAISTLTIGPEKIVQSLDLADYFPIAKNAAGYIIAAMVSMTNTATISLALEGKNVWLIKSLPISPKTLYDSYLLTNLTFTIPTSLVCSLLFSISLKTSLIETIMIIVTPLSFLLFTAVGGIFIGNRMAYYDWQDETQLVKQSMMSLIGLLGGMLIILLFGVIANIGILSLEISTITLGINLFILIGTVLLYLHECNRPIKQ</sequence>
<name>A0A1H0YQD3_9LACT</name>
<feature type="transmembrane region" description="Helical" evidence="1">
    <location>
        <begin position="195"/>
        <end position="215"/>
    </location>
</feature>
<feature type="transmembrane region" description="Helical" evidence="1">
    <location>
        <begin position="379"/>
        <end position="400"/>
    </location>
</feature>
<feature type="transmembrane region" description="Helical" evidence="1">
    <location>
        <begin position="335"/>
        <end position="359"/>
    </location>
</feature>